<evidence type="ECO:0000313" key="1">
    <source>
        <dbReference type="EMBL" id="KNZ46228.1"/>
    </source>
</evidence>
<accession>A0A0L6UCF7</accession>
<dbReference type="EMBL" id="LAVV01012894">
    <property type="protein sequence ID" value="KNZ46228.1"/>
    <property type="molecule type" value="Genomic_DNA"/>
</dbReference>
<evidence type="ECO:0008006" key="3">
    <source>
        <dbReference type="Google" id="ProtNLM"/>
    </source>
</evidence>
<sequence>MLQLTYDVEATLPDLLARLPSIRLGTTFMLLDLSDHAPTGDPTSGQITITPAVKVTGAGPMVLRPSIPRSISAIEPTMCVHLGLPAGAALRGRPSTHIDAARPPFLMRHARTKSAEPSLAYISPSPASVSRPQTGFAEALLHRALEEDCDAREWADDVPQELPQDSYLPIHYPHQLPPLPNPPNPVCQMDPLLAELEAKSRLNVQTECAICQKKGINFPKCPKCQLEFCSRACRVSMGDGERHKCA</sequence>
<dbReference type="OrthoDB" id="2507153at2759"/>
<reference evidence="1 2" key="1">
    <citation type="submission" date="2015-08" db="EMBL/GenBank/DDBJ databases">
        <title>Next Generation Sequencing and Analysis of the Genome of Puccinia sorghi L Schw, the Causal Agent of Maize Common Rust.</title>
        <authorList>
            <person name="Rochi L."/>
            <person name="Burguener G."/>
            <person name="Darino M."/>
            <person name="Turjanski A."/>
            <person name="Kreff E."/>
            <person name="Dieguez M.J."/>
            <person name="Sacco F."/>
        </authorList>
    </citation>
    <scope>NUCLEOTIDE SEQUENCE [LARGE SCALE GENOMIC DNA]</scope>
    <source>
        <strain evidence="1 2">RO10H11247</strain>
    </source>
</reference>
<dbReference type="VEuPathDB" id="FungiDB:VP01_745g9"/>
<organism evidence="1 2">
    <name type="scientific">Puccinia sorghi</name>
    <dbReference type="NCBI Taxonomy" id="27349"/>
    <lineage>
        <taxon>Eukaryota</taxon>
        <taxon>Fungi</taxon>
        <taxon>Dikarya</taxon>
        <taxon>Basidiomycota</taxon>
        <taxon>Pucciniomycotina</taxon>
        <taxon>Pucciniomycetes</taxon>
        <taxon>Pucciniales</taxon>
        <taxon>Pucciniaceae</taxon>
        <taxon>Puccinia</taxon>
    </lineage>
</organism>
<gene>
    <name evidence="1" type="ORF">VP01_745g9</name>
</gene>
<dbReference type="AlphaFoldDB" id="A0A0L6UCF7"/>
<dbReference type="Proteomes" id="UP000037035">
    <property type="component" value="Unassembled WGS sequence"/>
</dbReference>
<keyword evidence="2" id="KW-1185">Reference proteome</keyword>
<proteinExistence type="predicted"/>
<protein>
    <recommendedName>
        <fullName evidence="3">HIT-type domain-containing protein</fullName>
    </recommendedName>
</protein>
<comment type="caution">
    <text evidence="1">The sequence shown here is derived from an EMBL/GenBank/DDBJ whole genome shotgun (WGS) entry which is preliminary data.</text>
</comment>
<name>A0A0L6UCF7_9BASI</name>
<evidence type="ECO:0000313" key="2">
    <source>
        <dbReference type="Proteomes" id="UP000037035"/>
    </source>
</evidence>